<dbReference type="VEuPathDB" id="FungiDB:ASPCADRAFT_131128"/>
<feature type="non-terminal residue" evidence="1">
    <location>
        <position position="205"/>
    </location>
</feature>
<dbReference type="SUPFAM" id="SSF54695">
    <property type="entry name" value="POZ domain"/>
    <property type="match status" value="1"/>
</dbReference>
<evidence type="ECO:0000313" key="1">
    <source>
        <dbReference type="EMBL" id="OOF94505.1"/>
    </source>
</evidence>
<organism evidence="1 2">
    <name type="scientific">Aspergillus carbonarius (strain ITEM 5010)</name>
    <dbReference type="NCBI Taxonomy" id="602072"/>
    <lineage>
        <taxon>Eukaryota</taxon>
        <taxon>Fungi</taxon>
        <taxon>Dikarya</taxon>
        <taxon>Ascomycota</taxon>
        <taxon>Pezizomycotina</taxon>
        <taxon>Eurotiomycetes</taxon>
        <taxon>Eurotiomycetidae</taxon>
        <taxon>Eurotiales</taxon>
        <taxon>Aspergillaceae</taxon>
        <taxon>Aspergillus</taxon>
        <taxon>Aspergillus subgen. Circumdati</taxon>
    </lineage>
</organism>
<dbReference type="InterPro" id="IPR011333">
    <property type="entry name" value="SKP1/BTB/POZ_sf"/>
</dbReference>
<reference evidence="2" key="1">
    <citation type="journal article" date="2017" name="Genome Biol.">
        <title>Comparative genomics reveals high biological diversity and specific adaptations in the industrially and medically important fungal genus Aspergillus.</title>
        <authorList>
            <person name="de Vries R.P."/>
            <person name="Riley R."/>
            <person name="Wiebenga A."/>
            <person name="Aguilar-Osorio G."/>
            <person name="Amillis S."/>
            <person name="Uchima C.A."/>
            <person name="Anderluh G."/>
            <person name="Asadollahi M."/>
            <person name="Askin M."/>
            <person name="Barry K."/>
            <person name="Battaglia E."/>
            <person name="Bayram O."/>
            <person name="Benocci T."/>
            <person name="Braus-Stromeyer S.A."/>
            <person name="Caldana C."/>
            <person name="Canovas D."/>
            <person name="Cerqueira G.C."/>
            <person name="Chen F."/>
            <person name="Chen W."/>
            <person name="Choi C."/>
            <person name="Clum A."/>
            <person name="Dos Santos R.A."/>
            <person name="Damasio A.R."/>
            <person name="Diallinas G."/>
            <person name="Emri T."/>
            <person name="Fekete E."/>
            <person name="Flipphi M."/>
            <person name="Freyberg S."/>
            <person name="Gallo A."/>
            <person name="Gournas C."/>
            <person name="Habgood R."/>
            <person name="Hainaut M."/>
            <person name="Harispe M.L."/>
            <person name="Henrissat B."/>
            <person name="Hilden K.S."/>
            <person name="Hope R."/>
            <person name="Hossain A."/>
            <person name="Karabika E."/>
            <person name="Karaffa L."/>
            <person name="Karanyi Z."/>
            <person name="Krasevec N."/>
            <person name="Kuo A."/>
            <person name="Kusch H."/>
            <person name="LaButti K."/>
            <person name="Lagendijk E.L."/>
            <person name="Lapidus A."/>
            <person name="Levasseur A."/>
            <person name="Lindquist E."/>
            <person name="Lipzen A."/>
            <person name="Logrieco A.F."/>
            <person name="MacCabe A."/>
            <person name="Maekelae M.R."/>
            <person name="Malavazi I."/>
            <person name="Melin P."/>
            <person name="Meyer V."/>
            <person name="Mielnichuk N."/>
            <person name="Miskei M."/>
            <person name="Molnar A.P."/>
            <person name="Mule G."/>
            <person name="Ngan C.Y."/>
            <person name="Orejas M."/>
            <person name="Orosz E."/>
            <person name="Ouedraogo J.P."/>
            <person name="Overkamp K.M."/>
            <person name="Park H.-S."/>
            <person name="Perrone G."/>
            <person name="Piumi F."/>
            <person name="Punt P.J."/>
            <person name="Ram A.F."/>
            <person name="Ramon A."/>
            <person name="Rauscher S."/>
            <person name="Record E."/>
            <person name="Riano-Pachon D.M."/>
            <person name="Robert V."/>
            <person name="Roehrig J."/>
            <person name="Ruller R."/>
            <person name="Salamov A."/>
            <person name="Salih N.S."/>
            <person name="Samson R.A."/>
            <person name="Sandor E."/>
            <person name="Sanguinetti M."/>
            <person name="Schuetze T."/>
            <person name="Sepcic K."/>
            <person name="Shelest E."/>
            <person name="Sherlock G."/>
            <person name="Sophianopoulou V."/>
            <person name="Squina F.M."/>
            <person name="Sun H."/>
            <person name="Susca A."/>
            <person name="Todd R.B."/>
            <person name="Tsang A."/>
            <person name="Unkles S.E."/>
            <person name="van de Wiele N."/>
            <person name="van Rossen-Uffink D."/>
            <person name="Oliveira J.V."/>
            <person name="Vesth T.C."/>
            <person name="Visser J."/>
            <person name="Yu J.-H."/>
            <person name="Zhou M."/>
            <person name="Andersen M.R."/>
            <person name="Archer D.B."/>
            <person name="Baker S.E."/>
            <person name="Benoit I."/>
            <person name="Brakhage A.A."/>
            <person name="Braus G.H."/>
            <person name="Fischer R."/>
            <person name="Frisvad J.C."/>
            <person name="Goldman G.H."/>
            <person name="Houbraken J."/>
            <person name="Oakley B."/>
            <person name="Pocsi I."/>
            <person name="Scazzocchio C."/>
            <person name="Seiboth B."/>
            <person name="vanKuyk P.A."/>
            <person name="Wortman J."/>
            <person name="Dyer P.S."/>
            <person name="Grigoriev I.V."/>
        </authorList>
    </citation>
    <scope>NUCLEOTIDE SEQUENCE [LARGE SCALE GENOMIC DNA]</scope>
    <source>
        <strain evidence="2">ITEM 5010</strain>
    </source>
</reference>
<evidence type="ECO:0008006" key="3">
    <source>
        <dbReference type="Google" id="ProtNLM"/>
    </source>
</evidence>
<proteinExistence type="predicted"/>
<dbReference type="AlphaFoldDB" id="A0A1R3RJ38"/>
<dbReference type="OrthoDB" id="9997739at2759"/>
<accession>A0A1R3RJ38</accession>
<protein>
    <recommendedName>
        <fullName evidence="3">BTB domain-containing protein</fullName>
    </recommendedName>
</protein>
<keyword evidence="2" id="KW-1185">Reference proteome</keyword>
<dbReference type="EMBL" id="KV907501">
    <property type="protein sequence ID" value="OOF94505.1"/>
    <property type="molecule type" value="Genomic_DNA"/>
</dbReference>
<gene>
    <name evidence="1" type="ORF">ASPCADRAFT_131128</name>
</gene>
<evidence type="ECO:0000313" key="2">
    <source>
        <dbReference type="Proteomes" id="UP000188318"/>
    </source>
</evidence>
<dbReference type="STRING" id="602072.A0A1R3RJ38"/>
<dbReference type="Proteomes" id="UP000188318">
    <property type="component" value="Unassembled WGS sequence"/>
</dbReference>
<sequence>MDSDFGKYLSSDQFTFIVGQARREIVVHSAPLASLSPTLDKLINGTMLEAKLRQVDWSGVVEEDTFVRLCEFAYVGDYTPPSCSKREARLQTPVSEQHAEDDWSAFAKSSKKIKIKVEEMVQPCYPFQGQILPHLEKNIQISHFQDTFTSLNMQFTQSYGNSLSEHKAKFAPLKNFHPREDFSPVFLGHAKLYILADTYGIMPLV</sequence>
<dbReference type="Gene3D" id="3.30.710.10">
    <property type="entry name" value="Potassium Channel Kv1.1, Chain A"/>
    <property type="match status" value="1"/>
</dbReference>
<name>A0A1R3RJ38_ASPC5</name>